<feature type="domain" description="Type I restriction modification DNA specificity" evidence="5">
    <location>
        <begin position="9"/>
        <end position="180"/>
    </location>
</feature>
<keyword evidence="6" id="KW-0378">Hydrolase</keyword>
<keyword evidence="3" id="KW-0238">DNA-binding</keyword>
<dbReference type="EC" id="3.1.21.-" evidence="6"/>
<keyword evidence="6" id="KW-0540">Nuclease</keyword>
<evidence type="ECO:0000256" key="3">
    <source>
        <dbReference type="ARBA" id="ARBA00023125"/>
    </source>
</evidence>
<keyword evidence="2" id="KW-0680">Restriction system</keyword>
<evidence type="ECO:0000313" key="7">
    <source>
        <dbReference type="Proteomes" id="UP001333818"/>
    </source>
</evidence>
<keyword evidence="6" id="KW-0255">Endonuclease</keyword>
<dbReference type="GO" id="GO:0004519">
    <property type="term" value="F:endonuclease activity"/>
    <property type="evidence" value="ECO:0007669"/>
    <property type="project" value="UniProtKB-KW"/>
</dbReference>
<dbReference type="CDD" id="cd17246">
    <property type="entry name" value="RMtype1_S_SonII-TRD2-CR2_like"/>
    <property type="match status" value="1"/>
</dbReference>
<dbReference type="Gene3D" id="3.90.220.20">
    <property type="entry name" value="DNA methylase specificity domains"/>
    <property type="match status" value="2"/>
</dbReference>
<evidence type="ECO:0000256" key="2">
    <source>
        <dbReference type="ARBA" id="ARBA00022747"/>
    </source>
</evidence>
<dbReference type="EMBL" id="JAZBJZ010000076">
    <property type="protein sequence ID" value="MEE3718416.1"/>
    <property type="molecule type" value="Genomic_DNA"/>
</dbReference>
<dbReference type="GO" id="GO:0016787">
    <property type="term" value="F:hydrolase activity"/>
    <property type="evidence" value="ECO:0007669"/>
    <property type="project" value="UniProtKB-KW"/>
</dbReference>
<feature type="domain" description="Type I restriction modification DNA specificity" evidence="5">
    <location>
        <begin position="277"/>
        <end position="386"/>
    </location>
</feature>
<dbReference type="Pfam" id="PF01420">
    <property type="entry name" value="Methylase_S"/>
    <property type="match status" value="2"/>
</dbReference>
<evidence type="ECO:0000313" key="6">
    <source>
        <dbReference type="EMBL" id="MEE3718416.1"/>
    </source>
</evidence>
<protein>
    <submittedName>
        <fullName evidence="6">Restriction endonuclease subunit S</fullName>
        <ecNumber evidence="6">3.1.21.-</ecNumber>
    </submittedName>
</protein>
<dbReference type="InterPro" id="IPR000055">
    <property type="entry name" value="Restrct_endonuc_typeI_TRD"/>
</dbReference>
<dbReference type="InterPro" id="IPR052021">
    <property type="entry name" value="Type-I_RS_S_subunit"/>
</dbReference>
<dbReference type="GO" id="GO:0003677">
    <property type="term" value="F:DNA binding"/>
    <property type="evidence" value="ECO:0007669"/>
    <property type="project" value="UniProtKB-KW"/>
</dbReference>
<dbReference type="GO" id="GO:0009307">
    <property type="term" value="P:DNA restriction-modification system"/>
    <property type="evidence" value="ECO:0007669"/>
    <property type="project" value="UniProtKB-KW"/>
</dbReference>
<feature type="coiled-coil region" evidence="4">
    <location>
        <begin position="179"/>
        <end position="206"/>
    </location>
</feature>
<proteinExistence type="inferred from homology"/>
<organism evidence="6 7">
    <name type="scientific">Tumidithrix elongata BACA0141</name>
    <dbReference type="NCBI Taxonomy" id="2716417"/>
    <lineage>
        <taxon>Bacteria</taxon>
        <taxon>Bacillati</taxon>
        <taxon>Cyanobacteriota</taxon>
        <taxon>Cyanophyceae</taxon>
        <taxon>Pseudanabaenales</taxon>
        <taxon>Pseudanabaenaceae</taxon>
        <taxon>Tumidithrix</taxon>
        <taxon>Tumidithrix elongata</taxon>
    </lineage>
</organism>
<comment type="similarity">
    <text evidence="1">Belongs to the type-I restriction system S methylase family.</text>
</comment>
<keyword evidence="7" id="KW-1185">Reference proteome</keyword>
<dbReference type="CDD" id="cd17259">
    <property type="entry name" value="RMtype1_S_StySKI-TRD2-CR2_like"/>
    <property type="match status" value="1"/>
</dbReference>
<gene>
    <name evidence="6" type="ORF">V2H45_16875</name>
</gene>
<sequence length="427" mass="47948">MIVDSGQLPKGWQKKRLSEISNIVNGYSFKSEDFSPENSIRAVKITNVGVREFIQESSSLLPEEFLDKYSDFKVFKDDIVIALTRSIISSGLKIALVPNEYNEALLNQRVAAIKPNCNDIIENFLFFYFCTQNVAEYVKKEANTLMQPNLSIKSLKSLLVPIPPLAEQKRIMAILDEAFEGIDRAIRNTEKNLANARELFESYLNSKLLDVASGELKHSLLSITELIVDCEHKTAPTQETGIPSIRTPNIGKGYLIFDNLNRVSEETYELWTRRAKPEAGDLILAREAPAGNVAVIPKGQKVCLGQRTVLIRPKRETVNSEYLAFLILHPVIQARLLAHSTGATVQHVNMKDIRNLPISKLPPIQEQIACVQELEQLKAQASRLETIYRQKLAALNELKQSILQKAFTGEFTANRSNFIGQLANRSA</sequence>
<evidence type="ECO:0000256" key="4">
    <source>
        <dbReference type="SAM" id="Coils"/>
    </source>
</evidence>
<keyword evidence="4" id="KW-0175">Coiled coil</keyword>
<dbReference type="Proteomes" id="UP001333818">
    <property type="component" value="Unassembled WGS sequence"/>
</dbReference>
<dbReference type="AlphaFoldDB" id="A0AAW9Q719"/>
<comment type="caution">
    <text evidence="6">The sequence shown here is derived from an EMBL/GenBank/DDBJ whole genome shotgun (WGS) entry which is preliminary data.</text>
</comment>
<dbReference type="InterPro" id="IPR044946">
    <property type="entry name" value="Restrct_endonuc_typeI_TRD_sf"/>
</dbReference>
<accession>A0AAW9Q719</accession>
<dbReference type="PANTHER" id="PTHR30408:SF12">
    <property type="entry name" value="TYPE I RESTRICTION ENZYME MJAVIII SPECIFICITY SUBUNIT"/>
    <property type="match status" value="1"/>
</dbReference>
<dbReference type="SUPFAM" id="SSF116734">
    <property type="entry name" value="DNA methylase specificity domain"/>
    <property type="match status" value="2"/>
</dbReference>
<evidence type="ECO:0000256" key="1">
    <source>
        <dbReference type="ARBA" id="ARBA00010923"/>
    </source>
</evidence>
<reference evidence="6" key="1">
    <citation type="submission" date="2024-01" db="EMBL/GenBank/DDBJ databases">
        <title>Bank of Algae and Cyanobacteria of the Azores (BACA) strain genomes.</title>
        <authorList>
            <person name="Luz R."/>
            <person name="Cordeiro R."/>
            <person name="Fonseca A."/>
            <person name="Goncalves V."/>
        </authorList>
    </citation>
    <scope>NUCLEOTIDE SEQUENCE</scope>
    <source>
        <strain evidence="6">BACA0141</strain>
    </source>
</reference>
<dbReference type="PANTHER" id="PTHR30408">
    <property type="entry name" value="TYPE-1 RESTRICTION ENZYME ECOKI SPECIFICITY PROTEIN"/>
    <property type="match status" value="1"/>
</dbReference>
<name>A0AAW9Q719_9CYAN</name>
<dbReference type="RefSeq" id="WP_330484848.1">
    <property type="nucleotide sequence ID" value="NZ_JAZBJZ010000076.1"/>
</dbReference>
<evidence type="ECO:0000259" key="5">
    <source>
        <dbReference type="Pfam" id="PF01420"/>
    </source>
</evidence>